<name>A0AA40DWS1_9PEZI</name>
<evidence type="ECO:0000313" key="3">
    <source>
        <dbReference type="Proteomes" id="UP001172102"/>
    </source>
</evidence>
<accession>A0AA40DWS1</accession>
<dbReference type="Proteomes" id="UP001172102">
    <property type="component" value="Unassembled WGS sequence"/>
</dbReference>
<gene>
    <name evidence="2" type="ORF">B0H67DRAFT_149262</name>
</gene>
<evidence type="ECO:0000313" key="2">
    <source>
        <dbReference type="EMBL" id="KAK0719239.1"/>
    </source>
</evidence>
<dbReference type="EMBL" id="JAUKUA010000003">
    <property type="protein sequence ID" value="KAK0719239.1"/>
    <property type="molecule type" value="Genomic_DNA"/>
</dbReference>
<protein>
    <submittedName>
        <fullName evidence="2">Uncharacterized protein</fullName>
    </submittedName>
</protein>
<dbReference type="AlphaFoldDB" id="A0AA40DWS1"/>
<sequence length="263" mass="28723">MTPFPKRPDWTDSRRKTVRGGRGNKPTSFEYNKKRITLSMGRSCGGAQRGLYLVRGVLYARPRSSAFGQTNISRVVKPNQPRRGGGPHNPRPVLLLSGNSSPRLQAPKWELSTGSRVRDETSGKQPALPVVEPPPQTLGLRHACQDPDGLCLGQPDARSAATAFELLYTTTQHRRQPTMMLPANRPTHQPNNQPTYSYYPGDPTSPKKQGSPHQFGVLETHIYLETHLALLAKLSSPSCNASILPPLALSSTVPPTKPGPESA</sequence>
<organism evidence="2 3">
    <name type="scientific">Lasiosphaeris hirsuta</name>
    <dbReference type="NCBI Taxonomy" id="260670"/>
    <lineage>
        <taxon>Eukaryota</taxon>
        <taxon>Fungi</taxon>
        <taxon>Dikarya</taxon>
        <taxon>Ascomycota</taxon>
        <taxon>Pezizomycotina</taxon>
        <taxon>Sordariomycetes</taxon>
        <taxon>Sordariomycetidae</taxon>
        <taxon>Sordariales</taxon>
        <taxon>Lasiosphaeriaceae</taxon>
        <taxon>Lasiosphaeris</taxon>
    </lineage>
</organism>
<feature type="region of interest" description="Disordered" evidence="1">
    <location>
        <begin position="70"/>
        <end position="92"/>
    </location>
</feature>
<keyword evidence="3" id="KW-1185">Reference proteome</keyword>
<feature type="region of interest" description="Disordered" evidence="1">
    <location>
        <begin position="1"/>
        <end position="30"/>
    </location>
</feature>
<proteinExistence type="predicted"/>
<comment type="caution">
    <text evidence="2">The sequence shown here is derived from an EMBL/GenBank/DDBJ whole genome shotgun (WGS) entry which is preliminary data.</text>
</comment>
<evidence type="ECO:0000256" key="1">
    <source>
        <dbReference type="SAM" id="MobiDB-lite"/>
    </source>
</evidence>
<feature type="region of interest" description="Disordered" evidence="1">
    <location>
        <begin position="112"/>
        <end position="136"/>
    </location>
</feature>
<feature type="compositionally biased region" description="Basic and acidic residues" evidence="1">
    <location>
        <begin position="1"/>
        <end position="15"/>
    </location>
</feature>
<reference evidence="2" key="1">
    <citation type="submission" date="2023-06" db="EMBL/GenBank/DDBJ databases">
        <title>Genome-scale phylogeny and comparative genomics of the fungal order Sordariales.</title>
        <authorList>
            <consortium name="Lawrence Berkeley National Laboratory"/>
            <person name="Hensen N."/>
            <person name="Bonometti L."/>
            <person name="Westerberg I."/>
            <person name="Brannstrom I.O."/>
            <person name="Guillou S."/>
            <person name="Cros-Aarteil S."/>
            <person name="Calhoun S."/>
            <person name="Haridas S."/>
            <person name="Kuo A."/>
            <person name="Mondo S."/>
            <person name="Pangilinan J."/>
            <person name="Riley R."/>
            <person name="Labutti K."/>
            <person name="Andreopoulos B."/>
            <person name="Lipzen A."/>
            <person name="Chen C."/>
            <person name="Yanf M."/>
            <person name="Daum C."/>
            <person name="Ng V."/>
            <person name="Clum A."/>
            <person name="Steindorff A."/>
            <person name="Ohm R."/>
            <person name="Martin F."/>
            <person name="Silar P."/>
            <person name="Natvig D."/>
            <person name="Lalanne C."/>
            <person name="Gautier V."/>
            <person name="Ament-Velasquez S.L."/>
            <person name="Kruys A."/>
            <person name="Hutchinson M.I."/>
            <person name="Powell A.J."/>
            <person name="Barry K."/>
            <person name="Miller A.N."/>
            <person name="Grigoriev I.V."/>
            <person name="Debuchy R."/>
            <person name="Gladieux P."/>
            <person name="Thoren M.H."/>
            <person name="Johannesson H."/>
        </authorList>
    </citation>
    <scope>NUCLEOTIDE SEQUENCE</scope>
    <source>
        <strain evidence="2">SMH4607-1</strain>
    </source>
</reference>